<feature type="transmembrane region" description="Helical" evidence="2">
    <location>
        <begin position="128"/>
        <end position="146"/>
    </location>
</feature>
<evidence type="ECO:0000313" key="4">
    <source>
        <dbReference type="Proteomes" id="UP000254051"/>
    </source>
</evidence>
<dbReference type="EMBL" id="UHJJ01000003">
    <property type="protein sequence ID" value="SUQ13619.1"/>
    <property type="molecule type" value="Genomic_DNA"/>
</dbReference>
<proteinExistence type="predicted"/>
<feature type="transmembrane region" description="Helical" evidence="2">
    <location>
        <begin position="79"/>
        <end position="98"/>
    </location>
</feature>
<keyword evidence="2" id="KW-0812">Transmembrane</keyword>
<dbReference type="InterPro" id="IPR040236">
    <property type="entry name" value="TMEM198"/>
</dbReference>
<feature type="transmembrane region" description="Helical" evidence="2">
    <location>
        <begin position="28"/>
        <end position="49"/>
    </location>
</feature>
<name>A0A315ZZG6_9FIRM</name>
<feature type="transmembrane region" description="Helical" evidence="2">
    <location>
        <begin position="153"/>
        <end position="173"/>
    </location>
</feature>
<evidence type="ECO:0000256" key="1">
    <source>
        <dbReference type="SAM" id="MobiDB-lite"/>
    </source>
</evidence>
<sequence>MEVSFIFEKIQVEMNAGLNTLSERSQNLSQYDMITLAVIAVIGLLFCFFGLKMVRIWAALFGFSVGFSGGAYLADYFNVSDNISLIIGLVAGCVLAVLGAKFYLAGVFLVSWVMGIIGSAYFLRPADWAYALVCVGIGLAIALLTLKLAEPVTMVITALLGGAAAGQAIYGFLPMENEIIQIAVIAVLVILGVVTQFLMESKRRKRLHLKRAEEIRKKHSAANEVDKARAILEDFDKETPSSQTEEDGDIQILDLDDDK</sequence>
<reference evidence="4" key="1">
    <citation type="submission" date="2017-07" db="EMBL/GenBank/DDBJ databases">
        <authorList>
            <person name="Varghese N."/>
            <person name="Submissions S."/>
        </authorList>
    </citation>
    <scope>NUCLEOTIDE SEQUENCE [LARGE SCALE GENOMIC DNA]</scope>
    <source>
        <strain evidence="4">NLAE-zl-C134</strain>
    </source>
</reference>
<feature type="transmembrane region" description="Helical" evidence="2">
    <location>
        <begin position="179"/>
        <end position="199"/>
    </location>
</feature>
<gene>
    <name evidence="3" type="ORF">SAMN05216529_103351</name>
</gene>
<dbReference type="RefSeq" id="WP_109709600.1">
    <property type="nucleotide sequence ID" value="NZ_QGDS01000003.1"/>
</dbReference>
<dbReference type="PANTHER" id="PTHR31247:SF5">
    <property type="entry name" value="DUF4203 DOMAIN-CONTAINING PROTEIN"/>
    <property type="match status" value="1"/>
</dbReference>
<keyword evidence="2" id="KW-0472">Membrane</keyword>
<dbReference type="AlphaFoldDB" id="A0A315ZZG6"/>
<feature type="region of interest" description="Disordered" evidence="1">
    <location>
        <begin position="234"/>
        <end position="259"/>
    </location>
</feature>
<evidence type="ECO:0008006" key="5">
    <source>
        <dbReference type="Google" id="ProtNLM"/>
    </source>
</evidence>
<evidence type="ECO:0000256" key="2">
    <source>
        <dbReference type="SAM" id="Phobius"/>
    </source>
</evidence>
<feature type="transmembrane region" description="Helical" evidence="2">
    <location>
        <begin position="56"/>
        <end position="73"/>
    </location>
</feature>
<keyword evidence="2" id="KW-1133">Transmembrane helix</keyword>
<dbReference type="PANTHER" id="PTHR31247">
    <property type="entry name" value="TRANSMEMBRANE PROTEIN 198 FAMILY MEMBER"/>
    <property type="match status" value="1"/>
</dbReference>
<accession>A0A315ZZG6</accession>
<dbReference type="OrthoDB" id="2067928at2"/>
<dbReference type="Proteomes" id="UP000254051">
    <property type="component" value="Unassembled WGS sequence"/>
</dbReference>
<protein>
    <recommendedName>
        <fullName evidence="5">DUF4203 domain-containing protein</fullName>
    </recommendedName>
</protein>
<dbReference type="GO" id="GO:0005886">
    <property type="term" value="C:plasma membrane"/>
    <property type="evidence" value="ECO:0007669"/>
    <property type="project" value="TreeGrafter"/>
</dbReference>
<organism evidence="3 4">
    <name type="scientific">Faecalicatena contorta</name>
    <dbReference type="NCBI Taxonomy" id="39482"/>
    <lineage>
        <taxon>Bacteria</taxon>
        <taxon>Bacillati</taxon>
        <taxon>Bacillota</taxon>
        <taxon>Clostridia</taxon>
        <taxon>Lachnospirales</taxon>
        <taxon>Lachnospiraceae</taxon>
        <taxon>Faecalicatena</taxon>
    </lineage>
</organism>
<evidence type="ECO:0000313" key="3">
    <source>
        <dbReference type="EMBL" id="SUQ13619.1"/>
    </source>
</evidence>
<keyword evidence="4" id="KW-1185">Reference proteome</keyword>
<feature type="transmembrane region" description="Helical" evidence="2">
    <location>
        <begin position="103"/>
        <end position="122"/>
    </location>
</feature>
<feature type="compositionally biased region" description="Acidic residues" evidence="1">
    <location>
        <begin position="244"/>
        <end position="259"/>
    </location>
</feature>